<feature type="domain" description="SD-repeat containing protein B" evidence="4">
    <location>
        <begin position="281"/>
        <end position="379"/>
    </location>
</feature>
<comment type="caution">
    <text evidence="5">The sequence shown here is derived from an EMBL/GenBank/DDBJ whole genome shotgun (WGS) entry which is preliminary data.</text>
</comment>
<dbReference type="InterPro" id="IPR013783">
    <property type="entry name" value="Ig-like_fold"/>
</dbReference>
<name>A0ABV7Z117_9BACT</name>
<feature type="domain" description="SD-repeat containing protein B" evidence="4">
    <location>
        <begin position="761"/>
        <end position="869"/>
    </location>
</feature>
<keyword evidence="2" id="KW-0964">Secreted</keyword>
<feature type="domain" description="SD-repeat containing protein B" evidence="4">
    <location>
        <begin position="881"/>
        <end position="985"/>
    </location>
</feature>
<protein>
    <submittedName>
        <fullName evidence="5">SdrD B-like domain-containing protein</fullName>
    </submittedName>
</protein>
<keyword evidence="6" id="KW-1185">Reference proteome</keyword>
<dbReference type="InterPro" id="IPR033764">
    <property type="entry name" value="Sdr_B"/>
</dbReference>
<dbReference type="Pfam" id="PF17210">
    <property type="entry name" value="SdrD_B"/>
    <property type="match status" value="8"/>
</dbReference>
<sequence length="1018" mass="112763">MTQVLPKETILWLLKSTFCTILTLFFIQNSKAQTNSAATGSISGMVWVDENENTYKEDTEVGMGGVTIDLYEGFSVVKTVVTAPDGSYAFNNLSKGVYRIKALSASLPTQYEIVPYSNILVYDLNVTFDENKDSDVNPMTGVSVGYNIDTESLSNNNFKIDVGVYKKYETIEGLVWNDTNENGILDEEIIPETDVEVILYDENLNGLDTAYTDTNGKYKLKIISKGLYYVVFSTIYNKNYIDENNEISTSVYKRLNLNKYPPYSSSIVYNIGVVPDTLGIIGGLVWEDTNENGLRDVGEKPVKNVSIYAINEKSEIVANELTNKYGRYNFSRLPDGEYILLINCPKEYLISPITTGVNSIASSFDPVTFMTLNSTIINNSNIQEKNIFVINAGIYKPANYGSISGKIWTDTNEDGLYSVNEPALNNVTIYLNNQYTNLLASTKTDYEGNYMFSGLASGNYLISVLTPFGKTYTRVFDYTNPSDSYIYTDPNNIYFGRTIIGSNIDTSKPVGDPSRDIKNFNAGLIPNQNNASFGGYVYQDQNENNVKESTEGYLPGVKVQLFTTLFSRDLIATTFSDLNGVYKFDNVTEGIYNIRFSSPFPCQNCKIDSTFEIRLNVTSDINNSIIDNLSINQGFIKKLGLISGRVALLNGTFNDLKTYNSVPKFKVYLLDLAFNKLDSTITGPYGEYIFKNLPNGKYLVKVDIPQGFKATNQYVGGFFDSSQTDSTGTTFIIEVDNSTVYNDFKREIQNIDTRLVIWTGQIGLYVWDDINGNGLQETNEPPLSEVPVDLYISDSLLTSSVTDTTGKVIFDQVTSGTYNLKIHTPSGYMPTIPFVGENKNLDSDLNNENPYVFDIVVSPTSTLNKDFSLAAGFTIDNTKGSLGDYVWLDANNNGLQDQNENGVGDIIIELYLDGNLLAKDTTDASGAFGFANLESGTYKIKLVSTSIPKNLQVSTLVKQGNNIGTDSDLYPGSLDTEPIVIDLSNTSQKSFTDIDIAFSAKCENVICVPISIKKILSP</sequence>
<evidence type="ECO:0000256" key="2">
    <source>
        <dbReference type="ARBA" id="ARBA00022525"/>
    </source>
</evidence>
<dbReference type="InterPro" id="IPR051417">
    <property type="entry name" value="SDr/BOS_complex"/>
</dbReference>
<evidence type="ECO:0000256" key="3">
    <source>
        <dbReference type="ARBA" id="ARBA00022729"/>
    </source>
</evidence>
<gene>
    <name evidence="5" type="ORF">ACFOOI_19315</name>
</gene>
<comment type="subcellular location">
    <subcellularLocation>
        <location evidence="1">Secreted</location>
    </subcellularLocation>
</comment>
<evidence type="ECO:0000256" key="1">
    <source>
        <dbReference type="ARBA" id="ARBA00004613"/>
    </source>
</evidence>
<dbReference type="SUPFAM" id="SSF117074">
    <property type="entry name" value="Hypothetical protein PA1324"/>
    <property type="match status" value="7"/>
</dbReference>
<feature type="domain" description="SD-repeat containing protein B" evidence="4">
    <location>
        <begin position="532"/>
        <end position="612"/>
    </location>
</feature>
<keyword evidence="3" id="KW-0732">Signal</keyword>
<evidence type="ECO:0000259" key="4">
    <source>
        <dbReference type="Pfam" id="PF17210"/>
    </source>
</evidence>
<accession>A0ABV7Z117</accession>
<dbReference type="PANTHER" id="PTHR23303:SF15">
    <property type="entry name" value="COLOSSIN-A"/>
    <property type="match status" value="1"/>
</dbReference>
<proteinExistence type="predicted"/>
<feature type="domain" description="SD-repeat containing protein B" evidence="4">
    <location>
        <begin position="173"/>
        <end position="235"/>
    </location>
</feature>
<dbReference type="Proteomes" id="UP001595616">
    <property type="component" value="Unassembled WGS sequence"/>
</dbReference>
<feature type="domain" description="SD-repeat containing protein B" evidence="4">
    <location>
        <begin position="403"/>
        <end position="475"/>
    </location>
</feature>
<organism evidence="5 6">
    <name type="scientific">Lacihabitans lacunae</name>
    <dbReference type="NCBI Taxonomy" id="1028214"/>
    <lineage>
        <taxon>Bacteria</taxon>
        <taxon>Pseudomonadati</taxon>
        <taxon>Bacteroidota</taxon>
        <taxon>Cytophagia</taxon>
        <taxon>Cytophagales</taxon>
        <taxon>Leadbetterellaceae</taxon>
        <taxon>Lacihabitans</taxon>
    </lineage>
</organism>
<dbReference type="SUPFAM" id="SSF49478">
    <property type="entry name" value="Cna protein B-type domain"/>
    <property type="match status" value="1"/>
</dbReference>
<evidence type="ECO:0000313" key="5">
    <source>
        <dbReference type="EMBL" id="MFC3812822.1"/>
    </source>
</evidence>
<dbReference type="PANTHER" id="PTHR23303">
    <property type="entry name" value="CARBOXYPEPTIDASE REGULATORY REGION-CONTAINING"/>
    <property type="match status" value="1"/>
</dbReference>
<dbReference type="Gene3D" id="2.60.40.10">
    <property type="entry name" value="Immunoglobulins"/>
    <property type="match status" value="8"/>
</dbReference>
<evidence type="ECO:0000313" key="6">
    <source>
        <dbReference type="Proteomes" id="UP001595616"/>
    </source>
</evidence>
<dbReference type="EMBL" id="JBHRYQ010000001">
    <property type="protein sequence ID" value="MFC3812822.1"/>
    <property type="molecule type" value="Genomic_DNA"/>
</dbReference>
<dbReference type="RefSeq" id="WP_379839727.1">
    <property type="nucleotide sequence ID" value="NZ_JBHRYQ010000001.1"/>
</dbReference>
<feature type="domain" description="SD-repeat containing protein B" evidence="4">
    <location>
        <begin position="660"/>
        <end position="736"/>
    </location>
</feature>
<feature type="domain" description="SD-repeat containing protein B" evidence="4">
    <location>
        <begin position="41"/>
        <end position="163"/>
    </location>
</feature>
<reference evidence="6" key="1">
    <citation type="journal article" date="2019" name="Int. J. Syst. Evol. Microbiol.">
        <title>The Global Catalogue of Microorganisms (GCM) 10K type strain sequencing project: providing services to taxonomists for standard genome sequencing and annotation.</title>
        <authorList>
            <consortium name="The Broad Institute Genomics Platform"/>
            <consortium name="The Broad Institute Genome Sequencing Center for Infectious Disease"/>
            <person name="Wu L."/>
            <person name="Ma J."/>
        </authorList>
    </citation>
    <scope>NUCLEOTIDE SEQUENCE [LARGE SCALE GENOMIC DNA]</scope>
    <source>
        <strain evidence="6">CECT 7956</strain>
    </source>
</reference>